<comment type="caution">
    <text evidence="1">The sequence shown here is derived from an EMBL/GenBank/DDBJ whole genome shotgun (WGS) entry which is preliminary data.</text>
</comment>
<proteinExistence type="predicted"/>
<name>A0AAW0CSF1_9AGAR</name>
<dbReference type="EMBL" id="JAYKXP010000032">
    <property type="protein sequence ID" value="KAK7041758.1"/>
    <property type="molecule type" value="Genomic_DNA"/>
</dbReference>
<keyword evidence="2" id="KW-1185">Reference proteome</keyword>
<evidence type="ECO:0000313" key="2">
    <source>
        <dbReference type="Proteomes" id="UP001383192"/>
    </source>
</evidence>
<gene>
    <name evidence="1" type="ORF">VNI00_009047</name>
</gene>
<evidence type="ECO:0008006" key="3">
    <source>
        <dbReference type="Google" id="ProtNLM"/>
    </source>
</evidence>
<dbReference type="AlphaFoldDB" id="A0AAW0CSF1"/>
<dbReference type="InterPro" id="IPR009003">
    <property type="entry name" value="Peptidase_S1_PA"/>
</dbReference>
<accession>A0AAW0CSF1</accession>
<reference evidence="1 2" key="1">
    <citation type="submission" date="2024-01" db="EMBL/GenBank/DDBJ databases">
        <title>A draft genome for a cacao thread blight-causing isolate of Paramarasmius palmivorus.</title>
        <authorList>
            <person name="Baruah I.K."/>
            <person name="Bukari Y."/>
            <person name="Amoako-Attah I."/>
            <person name="Meinhardt L.W."/>
            <person name="Bailey B.A."/>
            <person name="Cohen S.P."/>
        </authorList>
    </citation>
    <scope>NUCLEOTIDE SEQUENCE [LARGE SCALE GENOMIC DNA]</scope>
    <source>
        <strain evidence="1 2">GH-12</strain>
    </source>
</reference>
<dbReference type="Proteomes" id="UP001383192">
    <property type="component" value="Unassembled WGS sequence"/>
</dbReference>
<protein>
    <recommendedName>
        <fullName evidence="3">Peptidase S1 domain-containing protein</fullName>
    </recommendedName>
</protein>
<dbReference type="SUPFAM" id="SSF50494">
    <property type="entry name" value="Trypsin-like serine proteases"/>
    <property type="match status" value="1"/>
</dbReference>
<sequence length="653" mass="73562">MISSAKILQTPTSHPSYFNLRSDVADKLEIYVKTQEFNEECAVYSRGFSKRSDGDNNSDYYCDHSLWDTSDSSNISESSPYDVSKLEAHLYFAGVRGPNRHGPKLIFRTSKDVFEPPTGPEAYRRLMQLRPVYEHPKLGKDNLWEFIRSEVRDLRNARRSWIDIHFKVVKLLDQRDIRHSSVDLVRFSWLEKNKDNRDDDETLYITPVTVWVGVLPDTLTGEVAFHSSNDILGLLNEHGIADVEVSYRESVYRPSSGPELFAPVSDLDPLKAVIDPLTTALGLPIAGLKTLKMQGTMGFYFRVGTELYAVTARHVLFPEDERNDEYIYKSGPKKEVVLMGTRAFNNFLKKIQAHIGTLNNTAYILEQRVKILSARSQDGGLNAQQTASELEETRREQVKTQAAIGELKKFFVKVNKEWTKPADRVIGHVVWAPPISVNPAPHGYTKDVCVVKLDKQKFCKNFKGNTLDLGACQIILLRASKPIVYIPGPEIDAAKFIDLMYPRTNTASDFKYPDERLLKLRAILSKEEIRNAANKDHKDDPACYVIKRGLATLTTIGCLSGFNSHCRRYFPDGGKRDSVEAAIHHYDNETGSFSRGGDSGSIVVDACGKFVALLTGGTGPTDSPDITFGTPMHWLWEVIKAQFEGADLYFDDN</sequence>
<evidence type="ECO:0000313" key="1">
    <source>
        <dbReference type="EMBL" id="KAK7041758.1"/>
    </source>
</evidence>
<organism evidence="1 2">
    <name type="scientific">Paramarasmius palmivorus</name>
    <dbReference type="NCBI Taxonomy" id="297713"/>
    <lineage>
        <taxon>Eukaryota</taxon>
        <taxon>Fungi</taxon>
        <taxon>Dikarya</taxon>
        <taxon>Basidiomycota</taxon>
        <taxon>Agaricomycotina</taxon>
        <taxon>Agaricomycetes</taxon>
        <taxon>Agaricomycetidae</taxon>
        <taxon>Agaricales</taxon>
        <taxon>Marasmiineae</taxon>
        <taxon>Marasmiaceae</taxon>
        <taxon>Paramarasmius</taxon>
    </lineage>
</organism>